<dbReference type="InterPro" id="IPR000847">
    <property type="entry name" value="LysR_HTH_N"/>
</dbReference>
<comment type="caution">
    <text evidence="6">The sequence shown here is derived from an EMBL/GenBank/DDBJ whole genome shotgun (WGS) entry which is preliminary data.</text>
</comment>
<dbReference type="Pfam" id="PF00126">
    <property type="entry name" value="HTH_1"/>
    <property type="match status" value="1"/>
</dbReference>
<keyword evidence="2" id="KW-0805">Transcription regulation</keyword>
<dbReference type="SUPFAM" id="SSF53850">
    <property type="entry name" value="Periplasmic binding protein-like II"/>
    <property type="match status" value="1"/>
</dbReference>
<keyword evidence="7" id="KW-1185">Reference proteome</keyword>
<dbReference type="InterPro" id="IPR036388">
    <property type="entry name" value="WH-like_DNA-bd_sf"/>
</dbReference>
<name>A0ABU9YGC5_9PROT</name>
<reference evidence="6 7" key="1">
    <citation type="submission" date="2024-03" db="EMBL/GenBank/DDBJ databases">
        <title>High-quality draft genome sequencing of Tistrella sp. BH-R2-4.</title>
        <authorList>
            <person name="Dong C."/>
        </authorList>
    </citation>
    <scope>NUCLEOTIDE SEQUENCE [LARGE SCALE GENOMIC DNA]</scope>
    <source>
        <strain evidence="6 7">BH-R2-4</strain>
    </source>
</reference>
<feature type="domain" description="HTH lysR-type" evidence="5">
    <location>
        <begin position="1"/>
        <end position="60"/>
    </location>
</feature>
<accession>A0ABU9YGC5</accession>
<dbReference type="Proteomes" id="UP001413721">
    <property type="component" value="Unassembled WGS sequence"/>
</dbReference>
<dbReference type="EMBL" id="JBBKTW010000002">
    <property type="protein sequence ID" value="MEN2987835.1"/>
    <property type="molecule type" value="Genomic_DNA"/>
</dbReference>
<evidence type="ECO:0000256" key="1">
    <source>
        <dbReference type="ARBA" id="ARBA00009437"/>
    </source>
</evidence>
<proteinExistence type="inferred from homology"/>
<dbReference type="SUPFAM" id="SSF46785">
    <property type="entry name" value="Winged helix' DNA-binding domain"/>
    <property type="match status" value="1"/>
</dbReference>
<dbReference type="InterPro" id="IPR036390">
    <property type="entry name" value="WH_DNA-bd_sf"/>
</dbReference>
<evidence type="ECO:0000313" key="6">
    <source>
        <dbReference type="EMBL" id="MEN2987835.1"/>
    </source>
</evidence>
<keyword evidence="3" id="KW-0238">DNA-binding</keyword>
<evidence type="ECO:0000256" key="4">
    <source>
        <dbReference type="ARBA" id="ARBA00023163"/>
    </source>
</evidence>
<dbReference type="InterPro" id="IPR058163">
    <property type="entry name" value="LysR-type_TF_proteobact-type"/>
</dbReference>
<dbReference type="PRINTS" id="PR00039">
    <property type="entry name" value="HTHLYSR"/>
</dbReference>
<comment type="similarity">
    <text evidence="1">Belongs to the LysR transcriptional regulatory family.</text>
</comment>
<dbReference type="PANTHER" id="PTHR30537:SF71">
    <property type="entry name" value="TRANSCRIPTIONAL REGULATORY PROTEIN"/>
    <property type="match status" value="1"/>
</dbReference>
<gene>
    <name evidence="6" type="ORF">WG926_05935</name>
</gene>
<organism evidence="6 7">
    <name type="scientific">Tistrella arctica</name>
    <dbReference type="NCBI Taxonomy" id="3133430"/>
    <lineage>
        <taxon>Bacteria</taxon>
        <taxon>Pseudomonadati</taxon>
        <taxon>Pseudomonadota</taxon>
        <taxon>Alphaproteobacteria</taxon>
        <taxon>Geminicoccales</taxon>
        <taxon>Geminicoccaceae</taxon>
        <taxon>Tistrella</taxon>
    </lineage>
</organism>
<evidence type="ECO:0000256" key="3">
    <source>
        <dbReference type="ARBA" id="ARBA00023125"/>
    </source>
</evidence>
<dbReference type="PROSITE" id="PS50931">
    <property type="entry name" value="HTH_LYSR"/>
    <property type="match status" value="1"/>
</dbReference>
<protein>
    <submittedName>
        <fullName evidence="6">LysR family transcriptional regulator</fullName>
    </submittedName>
</protein>
<dbReference type="RefSeq" id="WP_345932565.1">
    <property type="nucleotide sequence ID" value="NZ_JBBKTV010000003.1"/>
</dbReference>
<dbReference type="InterPro" id="IPR005119">
    <property type="entry name" value="LysR_subst-bd"/>
</dbReference>
<evidence type="ECO:0000313" key="7">
    <source>
        <dbReference type="Proteomes" id="UP001413721"/>
    </source>
</evidence>
<sequence>MDNRAGEMEMFITAVDQGGFSAAGRLLGVSPSAVSKLVTRLEDRLGTRLFVRSTRALQLTAEGEVYLAHARRILADIAEAERAVAGGARLAPRGRLYVSASVAFGVSQIVPLVPRFMARYPQVELDLSLSDGIIDLVDARTDVAIRSGPLGDSSLKARRILDSPRMIVAAPDYLARHGTPQTPADLDRHNCLRFNFRRSTDDWPFRDPATGTLWSRPVGGNLLVNNGATMRRLCLDGVGLARLGRFHVQPDIDAGRLVVVLDDHNPGDIEPIHALYVGHEHLAARVRAFIDFLVEALPVLRP</sequence>
<evidence type="ECO:0000256" key="2">
    <source>
        <dbReference type="ARBA" id="ARBA00023015"/>
    </source>
</evidence>
<evidence type="ECO:0000259" key="5">
    <source>
        <dbReference type="PROSITE" id="PS50931"/>
    </source>
</evidence>
<dbReference type="Gene3D" id="1.10.10.10">
    <property type="entry name" value="Winged helix-like DNA-binding domain superfamily/Winged helix DNA-binding domain"/>
    <property type="match status" value="1"/>
</dbReference>
<dbReference type="PANTHER" id="PTHR30537">
    <property type="entry name" value="HTH-TYPE TRANSCRIPTIONAL REGULATOR"/>
    <property type="match status" value="1"/>
</dbReference>
<dbReference type="Gene3D" id="3.40.190.290">
    <property type="match status" value="1"/>
</dbReference>
<dbReference type="Pfam" id="PF03466">
    <property type="entry name" value="LysR_substrate"/>
    <property type="match status" value="1"/>
</dbReference>
<keyword evidence="4" id="KW-0804">Transcription</keyword>